<dbReference type="PANTHER" id="PTHR47027:SF20">
    <property type="entry name" value="REVERSE TRANSCRIPTASE-LIKE PROTEIN WITH RNA-DIRECTED DNA POLYMERASE DOMAIN"/>
    <property type="match status" value="1"/>
</dbReference>
<proteinExistence type="predicted"/>
<sequence length="129" mass="15783">MCQVIVMEKRVHNITYLDANFNYNWDINKEIRIRIEKAKAAFYKLKKILINRDITLDLKIRLIRCDIFSTLLYGMESWTLTETLMKKLKAFEMWIYRRVLRISWVDRIRNEIVLHRMKKTTEITKTIKI</sequence>
<dbReference type="PANTHER" id="PTHR47027">
    <property type="entry name" value="REVERSE TRANSCRIPTASE DOMAIN-CONTAINING PROTEIN"/>
    <property type="match status" value="1"/>
</dbReference>
<dbReference type="EMBL" id="OU898276">
    <property type="protein sequence ID" value="CAG9827657.1"/>
    <property type="molecule type" value="Genomic_DNA"/>
</dbReference>
<dbReference type="AlphaFoldDB" id="A0A9N9X9W8"/>
<dbReference type="OrthoDB" id="8196546at2759"/>
<organism evidence="1 2">
    <name type="scientific">Diabrotica balteata</name>
    <name type="common">Banded cucumber beetle</name>
    <dbReference type="NCBI Taxonomy" id="107213"/>
    <lineage>
        <taxon>Eukaryota</taxon>
        <taxon>Metazoa</taxon>
        <taxon>Ecdysozoa</taxon>
        <taxon>Arthropoda</taxon>
        <taxon>Hexapoda</taxon>
        <taxon>Insecta</taxon>
        <taxon>Pterygota</taxon>
        <taxon>Neoptera</taxon>
        <taxon>Endopterygota</taxon>
        <taxon>Coleoptera</taxon>
        <taxon>Polyphaga</taxon>
        <taxon>Cucujiformia</taxon>
        <taxon>Chrysomeloidea</taxon>
        <taxon>Chrysomelidae</taxon>
        <taxon>Galerucinae</taxon>
        <taxon>Diabroticina</taxon>
        <taxon>Diabroticites</taxon>
        <taxon>Diabrotica</taxon>
    </lineage>
</organism>
<evidence type="ECO:0000313" key="1">
    <source>
        <dbReference type="EMBL" id="CAG9827657.1"/>
    </source>
</evidence>
<keyword evidence="2" id="KW-1185">Reference proteome</keyword>
<evidence type="ECO:0000313" key="2">
    <source>
        <dbReference type="Proteomes" id="UP001153709"/>
    </source>
</evidence>
<accession>A0A9N9X9W8</accession>
<protein>
    <submittedName>
        <fullName evidence="1">Uncharacterized protein</fullName>
    </submittedName>
</protein>
<gene>
    <name evidence="1" type="ORF">DIABBA_LOCUS1640</name>
</gene>
<name>A0A9N9X9W8_DIABA</name>
<reference evidence="1" key="1">
    <citation type="submission" date="2022-01" db="EMBL/GenBank/DDBJ databases">
        <authorList>
            <person name="King R."/>
        </authorList>
    </citation>
    <scope>NUCLEOTIDE SEQUENCE</scope>
</reference>
<dbReference type="Proteomes" id="UP001153709">
    <property type="component" value="Chromosome 1"/>
</dbReference>